<evidence type="ECO:0000256" key="2">
    <source>
        <dbReference type="ARBA" id="ARBA00022777"/>
    </source>
</evidence>
<keyword evidence="2 7" id="KW-0418">Kinase</keyword>
<keyword evidence="5" id="KW-0812">Transmembrane</keyword>
<evidence type="ECO:0000313" key="7">
    <source>
        <dbReference type="EMBL" id="MES0833887.1"/>
    </source>
</evidence>
<keyword evidence="1" id="KW-0808">Transferase</keyword>
<sequence length="423" mass="44411">MVEGDVGLDGVSARNTRRLRIARAITVWSTYPLALAQAFWAVIDAGYLSDVGLPPWIAAVAAVPALGSGVLLVLLIRGRVDGPGAADRRLVVWSLVLSCASFALVQSLFNSALVLATWWGVVANAVPSRTSRNLGLALAALSWLKALTLPLVLGIPPLAFTFTWMFGVGFALLFRFLFASTFWLWDITNDAIRGQAARARLAVGEERLRFARDMHDLLGHSLSALAVKAELAGRLAERSPDRARTEMSEVQDLARAALQQVRGAVSGYREVDLAGEVASVGGVLEANGTRVAVSGLDGPDLPPRTEALAAWVVREGGTNVLRHSDASRCAVSFSRLPGRPDRPTALVVEVFNDRARDGGEPGSSSGNGLAGLSERVSLGGGSLSAARTRDGGFLLRAVLPLEAGAGTGPVGAGASSEHGEGRR</sequence>
<keyword evidence="5" id="KW-1133">Transmembrane helix</keyword>
<keyword evidence="3" id="KW-0902">Two-component regulatory system</keyword>
<keyword evidence="5" id="KW-0472">Membrane</keyword>
<organism evidence="7 8">
    <name type="scientific">Nocardiopsis tropica</name>
    <dbReference type="NCBI Taxonomy" id="109330"/>
    <lineage>
        <taxon>Bacteria</taxon>
        <taxon>Bacillati</taxon>
        <taxon>Actinomycetota</taxon>
        <taxon>Actinomycetes</taxon>
        <taxon>Streptosporangiales</taxon>
        <taxon>Nocardiopsidaceae</taxon>
        <taxon>Nocardiopsis</taxon>
    </lineage>
</organism>
<dbReference type="Gene3D" id="1.20.5.1930">
    <property type="match status" value="1"/>
</dbReference>
<dbReference type="PANTHER" id="PTHR24421:SF63">
    <property type="entry name" value="SENSOR HISTIDINE KINASE DESK"/>
    <property type="match status" value="1"/>
</dbReference>
<feature type="transmembrane region" description="Helical" evidence="5">
    <location>
        <begin position="21"/>
        <end position="43"/>
    </location>
</feature>
<feature type="domain" description="Signal transduction histidine kinase subgroup 3 dimerisation and phosphoacceptor" evidence="6">
    <location>
        <begin position="206"/>
        <end position="273"/>
    </location>
</feature>
<feature type="transmembrane region" description="Helical" evidence="5">
    <location>
        <begin position="162"/>
        <end position="185"/>
    </location>
</feature>
<name>A0ABV1ZRZ8_9ACTN</name>
<dbReference type="InterPro" id="IPR050482">
    <property type="entry name" value="Sensor_HK_TwoCompSys"/>
</dbReference>
<dbReference type="InterPro" id="IPR011712">
    <property type="entry name" value="Sig_transdc_His_kin_sub3_dim/P"/>
</dbReference>
<keyword evidence="8" id="KW-1185">Reference proteome</keyword>
<evidence type="ECO:0000256" key="3">
    <source>
        <dbReference type="ARBA" id="ARBA00023012"/>
    </source>
</evidence>
<dbReference type="EMBL" id="JBEQNB010000004">
    <property type="protein sequence ID" value="MES0833887.1"/>
    <property type="molecule type" value="Genomic_DNA"/>
</dbReference>
<evidence type="ECO:0000256" key="5">
    <source>
        <dbReference type="SAM" id="Phobius"/>
    </source>
</evidence>
<gene>
    <name evidence="7" type="ORF">ABUK86_08880</name>
</gene>
<reference evidence="7 8" key="1">
    <citation type="submission" date="2024-06" db="EMBL/GenBank/DDBJ databases">
        <authorList>
            <person name="Bataeva Y.V."/>
            <person name="Grigorian L.N."/>
            <person name="Solomentsev V.I."/>
        </authorList>
    </citation>
    <scope>NUCLEOTIDE SEQUENCE [LARGE SCALE GENOMIC DNA]</scope>
    <source>
        <strain evidence="8">SCPM-O-B-12605 (RCAM04882)</strain>
    </source>
</reference>
<dbReference type="CDD" id="cd16917">
    <property type="entry name" value="HATPase_UhpB-NarQ-NarX-like"/>
    <property type="match status" value="1"/>
</dbReference>
<evidence type="ECO:0000256" key="1">
    <source>
        <dbReference type="ARBA" id="ARBA00022679"/>
    </source>
</evidence>
<dbReference type="PANTHER" id="PTHR24421">
    <property type="entry name" value="NITRATE/NITRITE SENSOR PROTEIN NARX-RELATED"/>
    <property type="match status" value="1"/>
</dbReference>
<feature type="transmembrane region" description="Helical" evidence="5">
    <location>
        <begin position="134"/>
        <end position="155"/>
    </location>
</feature>
<protein>
    <submittedName>
        <fullName evidence="7">Histidine kinase</fullName>
    </submittedName>
</protein>
<dbReference type="InterPro" id="IPR036890">
    <property type="entry name" value="HATPase_C_sf"/>
</dbReference>
<dbReference type="Proteomes" id="UP001432401">
    <property type="component" value="Unassembled WGS sequence"/>
</dbReference>
<evidence type="ECO:0000256" key="4">
    <source>
        <dbReference type="SAM" id="MobiDB-lite"/>
    </source>
</evidence>
<accession>A0ABV1ZRZ8</accession>
<feature type="transmembrane region" description="Helical" evidence="5">
    <location>
        <begin position="90"/>
        <end position="122"/>
    </location>
</feature>
<feature type="transmembrane region" description="Helical" evidence="5">
    <location>
        <begin position="55"/>
        <end position="78"/>
    </location>
</feature>
<dbReference type="Gene3D" id="3.30.565.10">
    <property type="entry name" value="Histidine kinase-like ATPase, C-terminal domain"/>
    <property type="match status" value="1"/>
</dbReference>
<evidence type="ECO:0000313" key="8">
    <source>
        <dbReference type="Proteomes" id="UP001432401"/>
    </source>
</evidence>
<dbReference type="GO" id="GO:0016301">
    <property type="term" value="F:kinase activity"/>
    <property type="evidence" value="ECO:0007669"/>
    <property type="project" value="UniProtKB-KW"/>
</dbReference>
<comment type="caution">
    <text evidence="7">The sequence shown here is derived from an EMBL/GenBank/DDBJ whole genome shotgun (WGS) entry which is preliminary data.</text>
</comment>
<feature type="region of interest" description="Disordered" evidence="4">
    <location>
        <begin position="404"/>
        <end position="423"/>
    </location>
</feature>
<dbReference type="Pfam" id="PF07730">
    <property type="entry name" value="HisKA_3"/>
    <property type="match status" value="1"/>
</dbReference>
<dbReference type="RefSeq" id="WP_344184136.1">
    <property type="nucleotide sequence ID" value="NZ_JBEQNA010000005.1"/>
</dbReference>
<proteinExistence type="predicted"/>
<evidence type="ECO:0000259" key="6">
    <source>
        <dbReference type="Pfam" id="PF07730"/>
    </source>
</evidence>